<keyword evidence="2" id="KW-1185">Reference proteome</keyword>
<organism evidence="1 2">
    <name type="scientific">Dermacentor silvarum</name>
    <name type="common">Tick</name>
    <dbReference type="NCBI Taxonomy" id="543639"/>
    <lineage>
        <taxon>Eukaryota</taxon>
        <taxon>Metazoa</taxon>
        <taxon>Ecdysozoa</taxon>
        <taxon>Arthropoda</taxon>
        <taxon>Chelicerata</taxon>
        <taxon>Arachnida</taxon>
        <taxon>Acari</taxon>
        <taxon>Parasitiformes</taxon>
        <taxon>Ixodida</taxon>
        <taxon>Ixodoidea</taxon>
        <taxon>Ixodidae</taxon>
        <taxon>Rhipicephalinae</taxon>
        <taxon>Dermacentor</taxon>
    </lineage>
</organism>
<name>A0ACB8C2P0_DERSI</name>
<reference evidence="1" key="1">
    <citation type="submission" date="2020-05" db="EMBL/GenBank/DDBJ databases">
        <title>Large-scale comparative analyses of tick genomes elucidate their genetic diversity and vector capacities.</title>
        <authorList>
            <person name="Jia N."/>
            <person name="Wang J."/>
            <person name="Shi W."/>
            <person name="Du L."/>
            <person name="Sun Y."/>
            <person name="Zhan W."/>
            <person name="Jiang J."/>
            <person name="Wang Q."/>
            <person name="Zhang B."/>
            <person name="Ji P."/>
            <person name="Sakyi L.B."/>
            <person name="Cui X."/>
            <person name="Yuan T."/>
            <person name="Jiang B."/>
            <person name="Yang W."/>
            <person name="Lam T.T.-Y."/>
            <person name="Chang Q."/>
            <person name="Ding S."/>
            <person name="Wang X."/>
            <person name="Zhu J."/>
            <person name="Ruan X."/>
            <person name="Zhao L."/>
            <person name="Wei J."/>
            <person name="Que T."/>
            <person name="Du C."/>
            <person name="Cheng J."/>
            <person name="Dai P."/>
            <person name="Han X."/>
            <person name="Huang E."/>
            <person name="Gao Y."/>
            <person name="Liu J."/>
            <person name="Shao H."/>
            <person name="Ye R."/>
            <person name="Li L."/>
            <person name="Wei W."/>
            <person name="Wang X."/>
            <person name="Wang C."/>
            <person name="Yang T."/>
            <person name="Huo Q."/>
            <person name="Li W."/>
            <person name="Guo W."/>
            <person name="Chen H."/>
            <person name="Zhou L."/>
            <person name="Ni X."/>
            <person name="Tian J."/>
            <person name="Zhou Y."/>
            <person name="Sheng Y."/>
            <person name="Liu T."/>
            <person name="Pan Y."/>
            <person name="Xia L."/>
            <person name="Li J."/>
            <person name="Zhao F."/>
            <person name="Cao W."/>
        </authorList>
    </citation>
    <scope>NUCLEOTIDE SEQUENCE</scope>
    <source>
        <strain evidence="1">Dsil-2018</strain>
    </source>
</reference>
<evidence type="ECO:0000313" key="1">
    <source>
        <dbReference type="EMBL" id="KAH7933112.1"/>
    </source>
</evidence>
<dbReference type="EMBL" id="CM023478">
    <property type="protein sequence ID" value="KAH7933112.1"/>
    <property type="molecule type" value="Genomic_DNA"/>
</dbReference>
<dbReference type="Proteomes" id="UP000821865">
    <property type="component" value="Chromosome 9"/>
</dbReference>
<gene>
    <name evidence="1" type="ORF">HPB49_008340</name>
</gene>
<comment type="caution">
    <text evidence="1">The sequence shown here is derived from an EMBL/GenBank/DDBJ whole genome shotgun (WGS) entry which is preliminary data.</text>
</comment>
<protein>
    <submittedName>
        <fullName evidence="1">Uncharacterized protein</fullName>
    </submittedName>
</protein>
<evidence type="ECO:0000313" key="2">
    <source>
        <dbReference type="Proteomes" id="UP000821865"/>
    </source>
</evidence>
<accession>A0ACB8C2P0</accession>
<sequence length="225" mass="25071">MHPEHHPSRRAARASALWRQYERQPAVAYVDASPYLHYPGHALAVPDNSFRPTLTASVYTSTSVEAEEAAIGLSITQTSAEYIFSDSKPAVYNYAVGWVALPASSILRYETIPSRLIQIIRVPAHAAHPGKKAANSIARDSTDRASPPPPGMDTRDALLRYHDITLHYRLCRLTFPPLPKSLCQHHQHLWRRLQAHTFRTPARLAPFQPGTYSPACSLCDSSRAD</sequence>
<proteinExistence type="predicted"/>